<dbReference type="STRING" id="1302687.SAMN05444267_1002191"/>
<dbReference type="GO" id="GO:0050218">
    <property type="term" value="F:propionate-CoA ligase activity"/>
    <property type="evidence" value="ECO:0007669"/>
    <property type="project" value="TreeGrafter"/>
</dbReference>
<gene>
    <name evidence="5" type="ORF">SAMN05444267_1002191</name>
</gene>
<comment type="similarity">
    <text evidence="1">Belongs to the ATP-dependent AMP-binding enzyme family.</text>
</comment>
<dbReference type="RefSeq" id="WP_073290489.1">
    <property type="nucleotide sequence ID" value="NZ_FRAV01000002.1"/>
</dbReference>
<feature type="domain" description="AMP-binding enzyme C-terminal" evidence="3">
    <location>
        <begin position="510"/>
        <end position="589"/>
    </location>
</feature>
<dbReference type="PANTHER" id="PTHR43347">
    <property type="entry name" value="ACYL-COA SYNTHETASE"/>
    <property type="match status" value="1"/>
</dbReference>
<dbReference type="OrthoDB" id="9778383at2"/>
<dbReference type="InterPro" id="IPR000873">
    <property type="entry name" value="AMP-dep_synth/lig_dom"/>
</dbReference>
<dbReference type="Pfam" id="PF00501">
    <property type="entry name" value="AMP-binding"/>
    <property type="match status" value="1"/>
</dbReference>
<dbReference type="Pfam" id="PF16177">
    <property type="entry name" value="ACAS_N"/>
    <property type="match status" value="1"/>
</dbReference>
<proteinExistence type="inferred from homology"/>
<dbReference type="AlphaFoldDB" id="A0A1M6R6E9"/>
<dbReference type="InterPro" id="IPR042099">
    <property type="entry name" value="ANL_N_sf"/>
</dbReference>
<evidence type="ECO:0000259" key="4">
    <source>
        <dbReference type="Pfam" id="PF16177"/>
    </source>
</evidence>
<dbReference type="EMBL" id="FRAV01000002">
    <property type="protein sequence ID" value="SHK27996.1"/>
    <property type="molecule type" value="Genomic_DNA"/>
</dbReference>
<dbReference type="PANTHER" id="PTHR43347:SF3">
    <property type="entry name" value="ACYL-COA SYNTHETASE SHORT-CHAIN FAMILY MEMBER 3, MITOCHONDRIAL"/>
    <property type="match status" value="1"/>
</dbReference>
<accession>A0A1M6R6E9</accession>
<feature type="domain" description="Acetyl-coenzyme A synthetase N-terminal" evidence="4">
    <location>
        <begin position="5"/>
        <end position="57"/>
    </location>
</feature>
<keyword evidence="6" id="KW-1185">Reference proteome</keyword>
<dbReference type="InterPro" id="IPR025110">
    <property type="entry name" value="AMP-bd_C"/>
</dbReference>
<evidence type="ECO:0000256" key="1">
    <source>
        <dbReference type="ARBA" id="ARBA00006432"/>
    </source>
</evidence>
<evidence type="ECO:0000313" key="6">
    <source>
        <dbReference type="Proteomes" id="UP000184364"/>
    </source>
</evidence>
<dbReference type="InterPro" id="IPR020845">
    <property type="entry name" value="AMP-binding_CS"/>
</dbReference>
<name>A0A1M6R6E9_9FLAO</name>
<dbReference type="Gene3D" id="3.30.300.30">
    <property type="match status" value="1"/>
</dbReference>
<dbReference type="Gene3D" id="3.40.50.12780">
    <property type="entry name" value="N-terminal domain of ligase-like"/>
    <property type="match status" value="1"/>
</dbReference>
<dbReference type="InterPro" id="IPR045851">
    <property type="entry name" value="AMP-bd_C_sf"/>
</dbReference>
<dbReference type="PROSITE" id="PS00455">
    <property type="entry name" value="AMP_BINDING"/>
    <property type="match status" value="1"/>
</dbReference>
<dbReference type="InterPro" id="IPR032387">
    <property type="entry name" value="ACAS_N"/>
</dbReference>
<dbReference type="Pfam" id="PF13193">
    <property type="entry name" value="AMP-binding_C"/>
    <property type="match status" value="1"/>
</dbReference>
<evidence type="ECO:0000313" key="5">
    <source>
        <dbReference type="EMBL" id="SHK27996.1"/>
    </source>
</evidence>
<dbReference type="FunFam" id="3.30.300.30:FF:000017">
    <property type="entry name" value="Acyl-CoA synthetase short-chain family member 3"/>
    <property type="match status" value="1"/>
</dbReference>
<organism evidence="5 6">
    <name type="scientific">Chryseobacterium polytrichastri</name>
    <dbReference type="NCBI Taxonomy" id="1302687"/>
    <lineage>
        <taxon>Bacteria</taxon>
        <taxon>Pseudomonadati</taxon>
        <taxon>Bacteroidota</taxon>
        <taxon>Flavobacteriia</taxon>
        <taxon>Flavobacteriales</taxon>
        <taxon>Weeksellaceae</taxon>
        <taxon>Chryseobacterium group</taxon>
        <taxon>Chryseobacterium</taxon>
    </lineage>
</organism>
<evidence type="ECO:0000259" key="3">
    <source>
        <dbReference type="Pfam" id="PF13193"/>
    </source>
</evidence>
<dbReference type="Proteomes" id="UP000184364">
    <property type="component" value="Unassembled WGS sequence"/>
</dbReference>
<reference evidence="6" key="1">
    <citation type="submission" date="2016-11" db="EMBL/GenBank/DDBJ databases">
        <authorList>
            <person name="Varghese N."/>
            <person name="Submissions S."/>
        </authorList>
    </citation>
    <scope>NUCLEOTIDE SEQUENCE [LARGE SCALE GENOMIC DNA]</scope>
    <source>
        <strain evidence="6">DSM 26899</strain>
    </source>
</reference>
<evidence type="ECO:0000259" key="2">
    <source>
        <dbReference type="Pfam" id="PF00501"/>
    </source>
</evidence>
<protein>
    <submittedName>
        <fullName evidence="5">Propionyl-CoA synthetase</fullName>
    </submittedName>
</protein>
<sequence>MNTDNLSKRSIEDKENFWKEQAQEIDWLEFPTQILSKDQNDYTQWYSDGKLNMCYLCIDKHIEDGFGEQIAIVYDSPVTNQKIQYTFNQAKEEISKLAGGLVSLGLKKGDTAVIYMPMIPQTLFTMLACARIGVIHNVVFGGFAPNELVIRIDDCKPKALITATAGVEIAKRIPYLPLVKKAIELAQDKVENIIVYNRKLVDNQDEMFDGLIDYEELVQQSEPADCISVESTHPLYLLYTSGTTGKPKGITRDTGGYATALKFSMKYIYGIEQGDTFWAASDFGWAVGHSFSVYGPLINRNTTIIFEGKPIMTPDAGTFWRIISEYKVSAMFTAPTAIRAIKKEDPNGELVKKYDLSHFKKQFLAGERCDVATLDWFEKHIGVPAIDHWWQTESGWPMLGLMTFDDNYKIKRAAAGKPIPGYDIKIFDENGYELDAHQEGYLIIKLPLPPGSLLGIWNDYERFQSSYLSQYKGYYFSGDGAIKDEDGYVFITGRVDDVINVAGHRLSTSEMEEIVSSHPDVAECAVVGIDDELKGQIPFATMVLKNGATISEEDLEKNVIQMVREKIGAVAFLKNAMVVKRLPKTRSGKTLRKLIRTLLDGKEFQIPSTIDDEKIIEEIQQKINDYRL</sequence>
<dbReference type="SUPFAM" id="SSF56801">
    <property type="entry name" value="Acetyl-CoA synthetase-like"/>
    <property type="match status" value="1"/>
</dbReference>
<feature type="domain" description="AMP-dependent synthetase/ligase" evidence="2">
    <location>
        <begin position="66"/>
        <end position="446"/>
    </location>
</feature>